<protein>
    <submittedName>
        <fullName evidence="2">Uncharacterized protein</fullName>
    </submittedName>
</protein>
<name>A0A7S2UE19_9STRA</name>
<feature type="region of interest" description="Disordered" evidence="1">
    <location>
        <begin position="283"/>
        <end position="311"/>
    </location>
</feature>
<dbReference type="EMBL" id="HBHQ01012771">
    <property type="protein sequence ID" value="CAD9816686.1"/>
    <property type="molecule type" value="Transcribed_RNA"/>
</dbReference>
<evidence type="ECO:0000313" key="2">
    <source>
        <dbReference type="EMBL" id="CAD9816686.1"/>
    </source>
</evidence>
<reference evidence="2" key="1">
    <citation type="submission" date="2021-01" db="EMBL/GenBank/DDBJ databases">
        <authorList>
            <person name="Corre E."/>
            <person name="Pelletier E."/>
            <person name="Niang G."/>
            <person name="Scheremetjew M."/>
            <person name="Finn R."/>
            <person name="Kale V."/>
            <person name="Holt S."/>
            <person name="Cochrane G."/>
            <person name="Meng A."/>
            <person name="Brown T."/>
            <person name="Cohen L."/>
        </authorList>
    </citation>
    <scope>NUCLEOTIDE SEQUENCE</scope>
    <source>
        <strain evidence="2">CCMP2084</strain>
    </source>
</reference>
<feature type="region of interest" description="Disordered" evidence="1">
    <location>
        <begin position="110"/>
        <end position="152"/>
    </location>
</feature>
<gene>
    <name evidence="2" type="ORF">ASEP1449_LOCUS8518</name>
</gene>
<organism evidence="2">
    <name type="scientific">Attheya septentrionalis</name>
    <dbReference type="NCBI Taxonomy" id="420275"/>
    <lineage>
        <taxon>Eukaryota</taxon>
        <taxon>Sar</taxon>
        <taxon>Stramenopiles</taxon>
        <taxon>Ochrophyta</taxon>
        <taxon>Bacillariophyta</taxon>
        <taxon>Coscinodiscophyceae</taxon>
        <taxon>Chaetocerotophycidae</taxon>
        <taxon>Chaetocerotales</taxon>
        <taxon>Attheyaceae</taxon>
        <taxon>Attheya</taxon>
    </lineage>
</organism>
<dbReference type="AlphaFoldDB" id="A0A7S2UE19"/>
<feature type="compositionally biased region" description="Basic and acidic residues" evidence="1">
    <location>
        <begin position="52"/>
        <end position="64"/>
    </location>
</feature>
<feature type="compositionally biased region" description="Acidic residues" evidence="1">
    <location>
        <begin position="141"/>
        <end position="152"/>
    </location>
</feature>
<accession>A0A7S2UE19</accession>
<evidence type="ECO:0000256" key="1">
    <source>
        <dbReference type="SAM" id="MobiDB-lite"/>
    </source>
</evidence>
<feature type="compositionally biased region" description="Basic and acidic residues" evidence="1">
    <location>
        <begin position="298"/>
        <end position="310"/>
    </location>
</feature>
<feature type="region of interest" description="Disordered" evidence="1">
    <location>
        <begin position="52"/>
        <end position="76"/>
    </location>
</feature>
<proteinExistence type="predicted"/>
<sequence>MVASESNIENAIPDENMNDVRFMESLVGEKHRRVPVPESDVRAALEGIENRMEQVKEHFSKANKQDNTPSKPDDKESSQLLLNYLDQTQAALQERIKRITEPVSSEKYNSYMKNKTVDDHDDEESETLSIDEIQNDTPEKDTEEEEETDEEELIDLVALERVRALRTEVRQVSASIQSKKNSVIQRTIDLSNGELQILGDTKNIAGESRELSTDGLSPKEWYERKVQTALDGDGNESMTKIKEMQSTLKGLLEELSQMDDQLPDKIEMLQETLETIEIHLEKHEEENQKSLPATERAIISRDNEGRRFNDDELEPDISLTADEVFANLMSRS</sequence>